<evidence type="ECO:0000256" key="2">
    <source>
        <dbReference type="SAM" id="Phobius"/>
    </source>
</evidence>
<sequence>MSEQPQQGAGYPQPTSGQPAQAPGGYQQQPYASPQAQYQQQAYGYAPAGPSFFDKIGVPSLPAILALSGLGGYLVATLIAGFGEDAMRSFTIGTVGGVQTTSTALLVMVGLTFFLGPQLRKLWQSLALVAGVLVFSNFLVTAVSDHGSQMNFETGEVTSSGDKGDAAAWIGAIILIAAVGCLVAAALLRGGPESEEDKAAKAQQQAAAAAAQQQMQQQYQTGQVAQPQQQPSQPQQPGQPGQQWPQQ</sequence>
<dbReference type="RefSeq" id="WP_213171420.1">
    <property type="nucleotide sequence ID" value="NZ_CP070496.1"/>
</dbReference>
<feature type="compositionally biased region" description="Low complexity" evidence="1">
    <location>
        <begin position="201"/>
        <end position="247"/>
    </location>
</feature>
<evidence type="ECO:0000256" key="1">
    <source>
        <dbReference type="SAM" id="MobiDB-lite"/>
    </source>
</evidence>
<feature type="transmembrane region" description="Helical" evidence="2">
    <location>
        <begin position="166"/>
        <end position="188"/>
    </location>
</feature>
<gene>
    <name evidence="3" type="ORF">JQS30_00240</name>
</gene>
<feature type="transmembrane region" description="Helical" evidence="2">
    <location>
        <begin position="61"/>
        <end position="83"/>
    </location>
</feature>
<proteinExistence type="predicted"/>
<dbReference type="Proteomes" id="UP000662939">
    <property type="component" value="Chromosome"/>
</dbReference>
<protein>
    <submittedName>
        <fullName evidence="3">Uncharacterized protein</fullName>
    </submittedName>
</protein>
<keyword evidence="2" id="KW-0472">Membrane</keyword>
<feature type="transmembrane region" description="Helical" evidence="2">
    <location>
        <begin position="126"/>
        <end position="146"/>
    </location>
</feature>
<feature type="region of interest" description="Disordered" evidence="1">
    <location>
        <begin position="1"/>
        <end position="33"/>
    </location>
</feature>
<evidence type="ECO:0000313" key="3">
    <source>
        <dbReference type="EMBL" id="QSB05412.1"/>
    </source>
</evidence>
<organism evidence="3 4">
    <name type="scientific">Natronoglycomyces albus</name>
    <dbReference type="NCBI Taxonomy" id="2811108"/>
    <lineage>
        <taxon>Bacteria</taxon>
        <taxon>Bacillati</taxon>
        <taxon>Actinomycetota</taxon>
        <taxon>Actinomycetes</taxon>
        <taxon>Glycomycetales</taxon>
        <taxon>Glycomycetaceae</taxon>
        <taxon>Natronoglycomyces</taxon>
    </lineage>
</organism>
<keyword evidence="2" id="KW-1133">Transmembrane helix</keyword>
<dbReference type="EMBL" id="CP070496">
    <property type="protein sequence ID" value="QSB05412.1"/>
    <property type="molecule type" value="Genomic_DNA"/>
</dbReference>
<dbReference type="AlphaFoldDB" id="A0A895XNR7"/>
<dbReference type="KEGG" id="nav:JQS30_00240"/>
<name>A0A895XNR7_9ACTN</name>
<reference evidence="3" key="1">
    <citation type="submission" date="2021-02" db="EMBL/GenBank/DDBJ databases">
        <title>Natronoglycomyces albus gen. nov., sp. nov, a haloalkaliphilic actinobacterium from a soda solonchak soil.</title>
        <authorList>
            <person name="Sorokin D.Y."/>
            <person name="Khijniak T.V."/>
            <person name="Zakharycheva A.P."/>
            <person name="Boueva O.V."/>
            <person name="Ariskina E.V."/>
            <person name="Hahnke R.L."/>
            <person name="Bunk B."/>
            <person name="Sproer C."/>
            <person name="Schumann P."/>
            <person name="Evtushenko L.I."/>
            <person name="Kublanov I.V."/>
        </authorList>
    </citation>
    <scope>NUCLEOTIDE SEQUENCE</scope>
    <source>
        <strain evidence="3">DSM 106290</strain>
    </source>
</reference>
<keyword evidence="2" id="KW-0812">Transmembrane</keyword>
<feature type="transmembrane region" description="Helical" evidence="2">
    <location>
        <begin position="89"/>
        <end position="114"/>
    </location>
</feature>
<feature type="compositionally biased region" description="Low complexity" evidence="1">
    <location>
        <begin position="17"/>
        <end position="33"/>
    </location>
</feature>
<evidence type="ECO:0000313" key="4">
    <source>
        <dbReference type="Proteomes" id="UP000662939"/>
    </source>
</evidence>
<accession>A0A895XNR7</accession>
<keyword evidence="4" id="KW-1185">Reference proteome</keyword>
<feature type="region of interest" description="Disordered" evidence="1">
    <location>
        <begin position="195"/>
        <end position="247"/>
    </location>
</feature>